<evidence type="ECO:0000313" key="5">
    <source>
        <dbReference type="EMBL" id="RWR99516.1"/>
    </source>
</evidence>
<dbReference type="GO" id="GO:0005886">
    <property type="term" value="C:plasma membrane"/>
    <property type="evidence" value="ECO:0007669"/>
    <property type="project" value="TreeGrafter"/>
</dbReference>
<evidence type="ECO:0000313" key="6">
    <source>
        <dbReference type="Proteomes" id="UP000288716"/>
    </source>
</evidence>
<dbReference type="Proteomes" id="UP000288716">
    <property type="component" value="Unassembled WGS sequence"/>
</dbReference>
<evidence type="ECO:0000256" key="1">
    <source>
        <dbReference type="ARBA" id="ARBA00006432"/>
    </source>
</evidence>
<evidence type="ECO:0000256" key="4">
    <source>
        <dbReference type="ARBA" id="ARBA00022840"/>
    </source>
</evidence>
<dbReference type="EMBL" id="NCKV01063352">
    <property type="protein sequence ID" value="RWR99516.1"/>
    <property type="molecule type" value="Genomic_DNA"/>
</dbReference>
<proteinExistence type="inferred from homology"/>
<dbReference type="GO" id="GO:0044539">
    <property type="term" value="P:long-chain fatty acid import into cell"/>
    <property type="evidence" value="ECO:0007669"/>
    <property type="project" value="TreeGrafter"/>
</dbReference>
<dbReference type="SUPFAM" id="SSF56801">
    <property type="entry name" value="Acetyl-CoA synthetase-like"/>
    <property type="match status" value="1"/>
</dbReference>
<dbReference type="PANTHER" id="PTHR43107:SF15">
    <property type="entry name" value="FATTY ACID TRANSPORT PROTEIN 3, ISOFORM A"/>
    <property type="match status" value="1"/>
</dbReference>
<reference evidence="5 6" key="1">
    <citation type="journal article" date="2018" name="Gigascience">
        <title>Genomes of trombidid mites reveal novel predicted allergens and laterally-transferred genes associated with secondary metabolism.</title>
        <authorList>
            <person name="Dong X."/>
            <person name="Chaisiri K."/>
            <person name="Xia D."/>
            <person name="Armstrong S.D."/>
            <person name="Fang Y."/>
            <person name="Donnelly M.J."/>
            <person name="Kadowaki T."/>
            <person name="McGarry J.W."/>
            <person name="Darby A.C."/>
            <person name="Makepeace B.L."/>
        </authorList>
    </citation>
    <scope>NUCLEOTIDE SEQUENCE [LARGE SCALE GENOMIC DNA]</scope>
    <source>
        <strain evidence="5">UoL-UT</strain>
    </source>
</reference>
<dbReference type="VEuPathDB" id="VectorBase:LDEU014573"/>
<keyword evidence="2" id="KW-0436">Ligase</keyword>
<organism evidence="5 6">
    <name type="scientific">Leptotrombidium deliense</name>
    <dbReference type="NCBI Taxonomy" id="299467"/>
    <lineage>
        <taxon>Eukaryota</taxon>
        <taxon>Metazoa</taxon>
        <taxon>Ecdysozoa</taxon>
        <taxon>Arthropoda</taxon>
        <taxon>Chelicerata</taxon>
        <taxon>Arachnida</taxon>
        <taxon>Acari</taxon>
        <taxon>Acariformes</taxon>
        <taxon>Trombidiformes</taxon>
        <taxon>Prostigmata</taxon>
        <taxon>Anystina</taxon>
        <taxon>Parasitengona</taxon>
        <taxon>Trombiculoidea</taxon>
        <taxon>Trombiculidae</taxon>
        <taxon>Leptotrombidium</taxon>
    </lineage>
</organism>
<keyword evidence="4" id="KW-0067">ATP-binding</keyword>
<comment type="similarity">
    <text evidence="1">Belongs to the ATP-dependent AMP-binding enzyme family.</text>
</comment>
<dbReference type="GO" id="GO:0005789">
    <property type="term" value="C:endoplasmic reticulum membrane"/>
    <property type="evidence" value="ECO:0007669"/>
    <property type="project" value="TreeGrafter"/>
</dbReference>
<keyword evidence="6" id="KW-1185">Reference proteome</keyword>
<dbReference type="AlphaFoldDB" id="A0A443Q8Z9"/>
<evidence type="ECO:0008006" key="7">
    <source>
        <dbReference type="Google" id="ProtNLM"/>
    </source>
</evidence>
<dbReference type="OrthoDB" id="6357729at2759"/>
<dbReference type="STRING" id="299467.A0A443Q8Z9"/>
<sequence>MYGNGLKPSIWPAFQRRFGIKQIIEFYGATESNSLLINILGKEGACGFFPRTVPLWFLKLLYPVALVKANEVTGEVIRNEKGLCDLVRTSGGSGLFVGKIRNDAIHRFDGYVNQAESSKKVLKDVFKKGDAF</sequence>
<dbReference type="PANTHER" id="PTHR43107">
    <property type="entry name" value="LONG-CHAIN FATTY ACID TRANSPORT PROTEIN"/>
    <property type="match status" value="1"/>
</dbReference>
<accession>A0A443Q8Z9</accession>
<protein>
    <recommendedName>
        <fullName evidence="7">AMP-dependent synthetase/ligase domain-containing protein</fullName>
    </recommendedName>
</protein>
<comment type="caution">
    <text evidence="5">The sequence shown here is derived from an EMBL/GenBank/DDBJ whole genome shotgun (WGS) entry which is preliminary data.</text>
</comment>
<feature type="non-terminal residue" evidence="5">
    <location>
        <position position="132"/>
    </location>
</feature>
<evidence type="ECO:0000256" key="3">
    <source>
        <dbReference type="ARBA" id="ARBA00022741"/>
    </source>
</evidence>
<dbReference type="InterPro" id="IPR042099">
    <property type="entry name" value="ANL_N_sf"/>
</dbReference>
<gene>
    <name evidence="5" type="ORF">B4U80_02180</name>
</gene>
<dbReference type="Gene3D" id="3.40.50.12780">
    <property type="entry name" value="N-terminal domain of ligase-like"/>
    <property type="match status" value="1"/>
</dbReference>
<keyword evidence="3" id="KW-0547">Nucleotide-binding</keyword>
<dbReference type="GO" id="GO:0005524">
    <property type="term" value="F:ATP binding"/>
    <property type="evidence" value="ECO:0007669"/>
    <property type="project" value="UniProtKB-KW"/>
</dbReference>
<dbReference type="GO" id="GO:0004467">
    <property type="term" value="F:long-chain fatty acid-CoA ligase activity"/>
    <property type="evidence" value="ECO:0007669"/>
    <property type="project" value="TreeGrafter"/>
</dbReference>
<name>A0A443Q8Z9_9ACAR</name>
<dbReference type="GO" id="GO:0005324">
    <property type="term" value="F:long-chain fatty acid transmembrane transporter activity"/>
    <property type="evidence" value="ECO:0007669"/>
    <property type="project" value="TreeGrafter"/>
</dbReference>
<evidence type="ECO:0000256" key="2">
    <source>
        <dbReference type="ARBA" id="ARBA00022598"/>
    </source>
</evidence>